<dbReference type="EMBL" id="FQVB01000005">
    <property type="protein sequence ID" value="SHE53481.1"/>
    <property type="molecule type" value="Genomic_DNA"/>
</dbReference>
<organism evidence="1 2">
    <name type="scientific">Desulfacinum infernum DSM 9756</name>
    <dbReference type="NCBI Taxonomy" id="1121391"/>
    <lineage>
        <taxon>Bacteria</taxon>
        <taxon>Pseudomonadati</taxon>
        <taxon>Thermodesulfobacteriota</taxon>
        <taxon>Syntrophobacteria</taxon>
        <taxon>Syntrophobacterales</taxon>
        <taxon>Syntrophobacteraceae</taxon>
        <taxon>Desulfacinum</taxon>
    </lineage>
</organism>
<evidence type="ECO:0000313" key="2">
    <source>
        <dbReference type="Proteomes" id="UP000184076"/>
    </source>
</evidence>
<accession>A0A1M4U9G9</accession>
<evidence type="ECO:0000313" key="1">
    <source>
        <dbReference type="EMBL" id="SHE53481.1"/>
    </source>
</evidence>
<dbReference type="STRING" id="1121391.SAMN02745206_00421"/>
<reference evidence="2" key="1">
    <citation type="submission" date="2016-11" db="EMBL/GenBank/DDBJ databases">
        <authorList>
            <person name="Varghese N."/>
            <person name="Submissions S."/>
        </authorList>
    </citation>
    <scope>NUCLEOTIDE SEQUENCE [LARGE SCALE GENOMIC DNA]</scope>
    <source>
        <strain evidence="2">DSM 9756</strain>
    </source>
</reference>
<dbReference type="RefSeq" id="WP_073036520.1">
    <property type="nucleotide sequence ID" value="NZ_FQVB01000005.1"/>
</dbReference>
<protein>
    <submittedName>
        <fullName evidence="1">Uncharacterized protein</fullName>
    </submittedName>
</protein>
<gene>
    <name evidence="1" type="ORF">SAMN02745206_00421</name>
</gene>
<name>A0A1M4U9G9_9BACT</name>
<keyword evidence="2" id="KW-1185">Reference proteome</keyword>
<sequence>MTGEKTPQKKAKVIPEDKLIELRAKRVLQQMHDSVSGDMPRMTPEQMQEFLDYIMGRSTKLSRPVKWARGDEEDQD</sequence>
<dbReference type="AlphaFoldDB" id="A0A1M4U9G9"/>
<dbReference type="Proteomes" id="UP000184076">
    <property type="component" value="Unassembled WGS sequence"/>
</dbReference>
<proteinExistence type="predicted"/>